<reference evidence="3 4" key="1">
    <citation type="submission" date="2024-09" db="EMBL/GenBank/DDBJ databases">
        <authorList>
            <person name="Sun Q."/>
            <person name="Mori K."/>
        </authorList>
    </citation>
    <scope>NUCLEOTIDE SEQUENCE [LARGE SCALE GENOMIC DNA]</scope>
    <source>
        <strain evidence="3 4">TBRC 3947</strain>
    </source>
</reference>
<keyword evidence="4" id="KW-1185">Reference proteome</keyword>
<evidence type="ECO:0000259" key="2">
    <source>
        <dbReference type="Pfam" id="PF17482"/>
    </source>
</evidence>
<name>A0ABV6MEX6_9ACTN</name>
<evidence type="ECO:0000313" key="4">
    <source>
        <dbReference type="Proteomes" id="UP001589867"/>
    </source>
</evidence>
<dbReference type="Gene3D" id="3.10.450.690">
    <property type="match status" value="1"/>
</dbReference>
<organism evidence="3 4">
    <name type="scientific">Phytohabitans kaempferiae</name>
    <dbReference type="NCBI Taxonomy" id="1620943"/>
    <lineage>
        <taxon>Bacteria</taxon>
        <taxon>Bacillati</taxon>
        <taxon>Actinomycetota</taxon>
        <taxon>Actinomycetes</taxon>
        <taxon>Micromonosporales</taxon>
        <taxon>Micromonosporaceae</taxon>
    </lineage>
</organism>
<dbReference type="Proteomes" id="UP001589867">
    <property type="component" value="Unassembled WGS sequence"/>
</dbReference>
<evidence type="ECO:0000313" key="3">
    <source>
        <dbReference type="EMBL" id="MFC0533285.1"/>
    </source>
</evidence>
<sequence>MTALVVPGVRVEARFDVVPPPPSPSGILGLVGVVDRAASGLVGLTSTAEIAPLLGPGTLHSMPELADALRNGASEVVVSAVDAGAAGTGTIRLSDRDGDAVVELRARAAGPWADDVEVRVDEVISADGRSVRAVDLSVYIGGVLAEVHRNLIIDPRTPERDLFQVVNRDSTVLVALDAALLDAEPTSVSDAGAFVNRQPTRAQRVLQAGGVNALRVTAKNAGERGNQISVQVTAGRRVGILNDGASRPALRVTARDTAPTPITVAVAAGSVAGTVSVTVVRGVEDEQFTDLASAGAVVAALANSQIVRAEAIDGGGLPAVATTQLGESRTVVVRPAGADDIVAEDRRSVDEVVASFAGNLFVDLAVEAPTTAALDTAAANSGFLAGGRGREPVIRLVASGGEVAEVGAAPDNDPTGWVLRLTTTSGGFRLTLDDAGGNTLERHENLTMDPDSDRYLTAVLAAESTRLRAYDLYTRAGVSELPAATGGRRRLSASAPPPTAAYLAAVDALAADERIDLVAASVQVYGNEALDVVQVHSALRAFADGAADRGAPAIAFGSVGPDEDDVSEILDHANSVRSSRFVLCAPHGTHAAVAGVVGRLDVFRSPTFKGVPTLRGAPGRFRESELRRLVDPVTGNILVVQQQRSRGVIVVKGIATNGWQINVTRTADQAVREIKRIAEGFIGELNDEANRTALGQQVTAFLLRLERDGAIVPSADGEDPAFQSRVYATPLDFAQGIVRIDIAIRPVRAIDYVYATLRVKAL</sequence>
<dbReference type="Pfam" id="PF17482">
    <property type="entry name" value="Phage_sheath_1C"/>
    <property type="match status" value="1"/>
</dbReference>
<accession>A0ABV6MEX6</accession>
<gene>
    <name evidence="3" type="ORF">ACFFIA_37325</name>
</gene>
<evidence type="ECO:0000256" key="1">
    <source>
        <dbReference type="ARBA" id="ARBA00008005"/>
    </source>
</evidence>
<dbReference type="RefSeq" id="WP_377260686.1">
    <property type="nucleotide sequence ID" value="NZ_JBHLUH010000080.1"/>
</dbReference>
<protein>
    <submittedName>
        <fullName evidence="3">Phage tail sheath C-terminal domain-containing protein</fullName>
    </submittedName>
</protein>
<proteinExistence type="inferred from homology"/>
<dbReference type="EMBL" id="JBHLUH010000080">
    <property type="protein sequence ID" value="MFC0533285.1"/>
    <property type="molecule type" value="Genomic_DNA"/>
</dbReference>
<feature type="domain" description="Tail sheath protein C-terminal" evidence="2">
    <location>
        <begin position="660"/>
        <end position="760"/>
    </location>
</feature>
<dbReference type="InterPro" id="IPR020287">
    <property type="entry name" value="Tail_sheath_C"/>
</dbReference>
<comment type="caution">
    <text evidence="3">The sequence shown here is derived from an EMBL/GenBank/DDBJ whole genome shotgun (WGS) entry which is preliminary data.</text>
</comment>
<comment type="similarity">
    <text evidence="1">Belongs to the myoviridae tail sheath protein family.</text>
</comment>